<dbReference type="InterPro" id="IPR003103">
    <property type="entry name" value="BAG_domain"/>
</dbReference>
<feature type="region of interest" description="Disordered" evidence="1">
    <location>
        <begin position="1"/>
        <end position="48"/>
    </location>
</feature>
<dbReference type="InterPro" id="IPR036533">
    <property type="entry name" value="BAG_dom_sf"/>
</dbReference>
<dbReference type="AlphaFoldDB" id="A0A4P9W891"/>
<evidence type="ECO:0000313" key="5">
    <source>
        <dbReference type="Proteomes" id="UP000269721"/>
    </source>
</evidence>
<protein>
    <recommendedName>
        <fullName evidence="3">BAG domain-containing protein</fullName>
    </recommendedName>
</protein>
<dbReference type="Proteomes" id="UP000269721">
    <property type="component" value="Unassembled WGS sequence"/>
</dbReference>
<keyword evidence="2" id="KW-0812">Transmembrane</keyword>
<keyword evidence="5" id="KW-1185">Reference proteome</keyword>
<dbReference type="EMBL" id="KZ996510">
    <property type="protein sequence ID" value="RKO88741.1"/>
    <property type="molecule type" value="Genomic_DNA"/>
</dbReference>
<reference evidence="5" key="1">
    <citation type="journal article" date="2018" name="Nat. Microbiol.">
        <title>Leveraging single-cell genomics to expand the fungal tree of life.</title>
        <authorList>
            <person name="Ahrendt S.R."/>
            <person name="Quandt C.A."/>
            <person name="Ciobanu D."/>
            <person name="Clum A."/>
            <person name="Salamov A."/>
            <person name="Andreopoulos B."/>
            <person name="Cheng J.F."/>
            <person name="Woyke T."/>
            <person name="Pelin A."/>
            <person name="Henrissat B."/>
            <person name="Reynolds N.K."/>
            <person name="Benny G.L."/>
            <person name="Smith M.E."/>
            <person name="James T.Y."/>
            <person name="Grigoriev I.V."/>
        </authorList>
    </citation>
    <scope>NUCLEOTIDE SEQUENCE [LARGE SCALE GENOMIC DNA]</scope>
</reference>
<dbReference type="OrthoDB" id="333905at2759"/>
<feature type="transmembrane region" description="Helical" evidence="2">
    <location>
        <begin position="209"/>
        <end position="230"/>
    </location>
</feature>
<accession>A0A4P9W891</accession>
<gene>
    <name evidence="4" type="ORF">BDK51DRAFT_31473</name>
</gene>
<keyword evidence="2" id="KW-0472">Membrane</keyword>
<name>A0A4P9W891_9FUNG</name>
<dbReference type="GO" id="GO:0051087">
    <property type="term" value="F:protein-folding chaperone binding"/>
    <property type="evidence" value="ECO:0007669"/>
    <property type="project" value="InterPro"/>
</dbReference>
<evidence type="ECO:0000259" key="3">
    <source>
        <dbReference type="PROSITE" id="PS51035"/>
    </source>
</evidence>
<keyword evidence="2" id="KW-1133">Transmembrane helix</keyword>
<proteinExistence type="predicted"/>
<feature type="domain" description="BAG" evidence="3">
    <location>
        <begin position="110"/>
        <end position="153"/>
    </location>
</feature>
<evidence type="ECO:0000256" key="1">
    <source>
        <dbReference type="SAM" id="MobiDB-lite"/>
    </source>
</evidence>
<dbReference type="SUPFAM" id="SSF63491">
    <property type="entry name" value="BAG domain"/>
    <property type="match status" value="1"/>
</dbReference>
<evidence type="ECO:0000256" key="2">
    <source>
        <dbReference type="SAM" id="Phobius"/>
    </source>
</evidence>
<dbReference type="Gene3D" id="1.20.58.120">
    <property type="entry name" value="BAG domain"/>
    <property type="match status" value="1"/>
</dbReference>
<dbReference type="Pfam" id="PF02179">
    <property type="entry name" value="BAG"/>
    <property type="match status" value="1"/>
</dbReference>
<evidence type="ECO:0000313" key="4">
    <source>
        <dbReference type="EMBL" id="RKO88741.1"/>
    </source>
</evidence>
<dbReference type="PROSITE" id="PS51035">
    <property type="entry name" value="BAG"/>
    <property type="match status" value="1"/>
</dbReference>
<sequence>MSSATPPAAKPKGSPALSARAQRRAKRAGIEIPAEEGAEEAKEEKKKAPRIIKKAPGIPAPAALAGLREVLADLTSLRLKHEKKVLTTPVRKEEDGTIAPHRNKALFTYEEALLALLIRLDGIDVEGIPVVKNARRNAVVKVQERLKRLDACKKGRGWDDEDVKELGDAEEAAEVAAVVETQAKAKPAAKAKGKKAAGGKLATSSAGGLSTPLIAAAVLLAIAALVYFNLEKLQNLL</sequence>
<organism evidence="4 5">
    <name type="scientific">Blyttiomyces helicus</name>
    <dbReference type="NCBI Taxonomy" id="388810"/>
    <lineage>
        <taxon>Eukaryota</taxon>
        <taxon>Fungi</taxon>
        <taxon>Fungi incertae sedis</taxon>
        <taxon>Chytridiomycota</taxon>
        <taxon>Chytridiomycota incertae sedis</taxon>
        <taxon>Chytridiomycetes</taxon>
        <taxon>Chytridiomycetes incertae sedis</taxon>
        <taxon>Blyttiomyces</taxon>
    </lineage>
</organism>